<protein>
    <recommendedName>
        <fullName evidence="2">PCI domain-containing protein</fullName>
    </recommendedName>
</protein>
<dbReference type="SMART" id="SM00088">
    <property type="entry name" value="PINT"/>
    <property type="match status" value="1"/>
</dbReference>
<evidence type="ECO:0000313" key="4">
    <source>
        <dbReference type="Proteomes" id="UP000054937"/>
    </source>
</evidence>
<dbReference type="InParanoid" id="A0A0V0R794"/>
<name>A0A0V0R794_PSEPJ</name>
<gene>
    <name evidence="3" type="ORF">PPERSA_02748</name>
</gene>
<feature type="domain" description="PCI" evidence="2">
    <location>
        <begin position="258"/>
        <end position="427"/>
    </location>
</feature>
<feature type="region of interest" description="Disordered" evidence="1">
    <location>
        <begin position="1"/>
        <end position="49"/>
    </location>
</feature>
<dbReference type="OrthoDB" id="194139at2759"/>
<dbReference type="Proteomes" id="UP000054937">
    <property type="component" value="Unassembled WGS sequence"/>
</dbReference>
<dbReference type="Pfam" id="PF01399">
    <property type="entry name" value="PCI"/>
    <property type="match status" value="1"/>
</dbReference>
<feature type="compositionally biased region" description="Acidic residues" evidence="1">
    <location>
        <begin position="1"/>
        <end position="14"/>
    </location>
</feature>
<dbReference type="PROSITE" id="PS50250">
    <property type="entry name" value="PCI"/>
    <property type="match status" value="1"/>
</dbReference>
<dbReference type="OMA" id="WMLAYNE"/>
<dbReference type="SUPFAM" id="SSF46785">
    <property type="entry name" value="Winged helix' DNA-binding domain"/>
    <property type="match status" value="1"/>
</dbReference>
<dbReference type="SMART" id="SM00753">
    <property type="entry name" value="PAM"/>
    <property type="match status" value="1"/>
</dbReference>
<dbReference type="Gene3D" id="1.25.40.570">
    <property type="match status" value="1"/>
</dbReference>
<dbReference type="AlphaFoldDB" id="A0A0V0R794"/>
<comment type="caution">
    <text evidence="3">The sequence shown here is derived from an EMBL/GenBank/DDBJ whole genome shotgun (WGS) entry which is preliminary data.</text>
</comment>
<proteinExistence type="predicted"/>
<evidence type="ECO:0000313" key="3">
    <source>
        <dbReference type="EMBL" id="KRX10331.1"/>
    </source>
</evidence>
<dbReference type="InterPro" id="IPR050871">
    <property type="entry name" value="26S_Proteasome/COP9_Components"/>
</dbReference>
<sequence>MSSDYDYEDDDYSDNNDSNGSQERPEQEIEMENLFYQADDEKNTNPEASKQNYLKVIEIEESYRADKLPGQQEFIFPSLRNVIILLCKLQQTQKLESQVQKILKYMGSVARNDATDAINDFIECLIQLEDKTVMRKVLEQILDYLKNNNMDQLLNKALFKLAYIYFDFKDLESVSKTLQELFKLNRNKDGTDDVKKSATLLECYALEIQLCVQKNIQIKKILKRVQILRTMDKNSITDNRIMGIIQENTGKMYMKQRKYLDANQEFQDAFKAYQEVGNIKAKQVLKYWCFASILSKQQIDPFAEQATYVYNQDPEIQAMKNLREAYQNDQNPNIRQFKSILDKKENHIQDDDFLKEYTGELKKTMSLKKIITIISGYSKIKIQYLAQQLLCKECEVERFLMELILSKQINGFINQVEGVFENNQISQNDNEDNKIKNISNWINTIKRFN</sequence>
<evidence type="ECO:0000259" key="2">
    <source>
        <dbReference type="PROSITE" id="PS50250"/>
    </source>
</evidence>
<keyword evidence="4" id="KW-1185">Reference proteome</keyword>
<dbReference type="InterPro" id="IPR000717">
    <property type="entry name" value="PCI_dom"/>
</dbReference>
<accession>A0A0V0R794</accession>
<dbReference type="EMBL" id="LDAU01000031">
    <property type="protein sequence ID" value="KRX10331.1"/>
    <property type="molecule type" value="Genomic_DNA"/>
</dbReference>
<dbReference type="InterPro" id="IPR036390">
    <property type="entry name" value="WH_DNA-bd_sf"/>
</dbReference>
<evidence type="ECO:0000256" key="1">
    <source>
        <dbReference type="SAM" id="MobiDB-lite"/>
    </source>
</evidence>
<organism evidence="3 4">
    <name type="scientific">Pseudocohnilembus persalinus</name>
    <name type="common">Ciliate</name>
    <dbReference type="NCBI Taxonomy" id="266149"/>
    <lineage>
        <taxon>Eukaryota</taxon>
        <taxon>Sar</taxon>
        <taxon>Alveolata</taxon>
        <taxon>Ciliophora</taxon>
        <taxon>Intramacronucleata</taxon>
        <taxon>Oligohymenophorea</taxon>
        <taxon>Scuticociliatia</taxon>
        <taxon>Philasterida</taxon>
        <taxon>Pseudocohnilembidae</taxon>
        <taxon>Pseudocohnilembus</taxon>
    </lineage>
</organism>
<reference evidence="3 4" key="1">
    <citation type="journal article" date="2015" name="Sci. Rep.">
        <title>Genome of the facultative scuticociliatosis pathogen Pseudocohnilembus persalinus provides insight into its virulence through horizontal gene transfer.</title>
        <authorList>
            <person name="Xiong J."/>
            <person name="Wang G."/>
            <person name="Cheng J."/>
            <person name="Tian M."/>
            <person name="Pan X."/>
            <person name="Warren A."/>
            <person name="Jiang C."/>
            <person name="Yuan D."/>
            <person name="Miao W."/>
        </authorList>
    </citation>
    <scope>NUCLEOTIDE SEQUENCE [LARGE SCALE GENOMIC DNA]</scope>
    <source>
        <strain evidence="3">36N120E</strain>
    </source>
</reference>
<dbReference type="PANTHER" id="PTHR10678">
    <property type="entry name" value="26S PROTEASOME NON-ATPASE REGULATORY SUBUNIT 11/COP9 SIGNALOSOME COMPLEX SUBUNIT 2"/>
    <property type="match status" value="1"/>
</dbReference>